<evidence type="ECO:0000313" key="2">
    <source>
        <dbReference type="EMBL" id="CAE0658736.1"/>
    </source>
</evidence>
<feature type="compositionally biased region" description="Acidic residues" evidence="1">
    <location>
        <begin position="73"/>
        <end position="89"/>
    </location>
</feature>
<dbReference type="EMBL" id="HBIV01014063">
    <property type="protein sequence ID" value="CAE0658736.1"/>
    <property type="molecule type" value="Transcribed_RNA"/>
</dbReference>
<reference evidence="2" key="1">
    <citation type="submission" date="2021-01" db="EMBL/GenBank/DDBJ databases">
        <authorList>
            <person name="Corre E."/>
            <person name="Pelletier E."/>
            <person name="Niang G."/>
            <person name="Scheremetjew M."/>
            <person name="Finn R."/>
            <person name="Kale V."/>
            <person name="Holt S."/>
            <person name="Cochrane G."/>
            <person name="Meng A."/>
            <person name="Brown T."/>
            <person name="Cohen L."/>
        </authorList>
    </citation>
    <scope>NUCLEOTIDE SEQUENCE</scope>
    <source>
        <strain evidence="2">CCCM811</strain>
    </source>
</reference>
<accession>A0A6V3KXK9</accession>
<evidence type="ECO:0000256" key="1">
    <source>
        <dbReference type="SAM" id="MobiDB-lite"/>
    </source>
</evidence>
<feature type="region of interest" description="Disordered" evidence="1">
    <location>
        <begin position="70"/>
        <end position="104"/>
    </location>
</feature>
<protein>
    <submittedName>
        <fullName evidence="2">Uncharacterized protein</fullName>
    </submittedName>
</protein>
<name>A0A6V3KXK9_9EUKA</name>
<organism evidence="2">
    <name type="scientific">Lotharella globosa</name>
    <dbReference type="NCBI Taxonomy" id="91324"/>
    <lineage>
        <taxon>Eukaryota</taxon>
        <taxon>Sar</taxon>
        <taxon>Rhizaria</taxon>
        <taxon>Cercozoa</taxon>
        <taxon>Chlorarachniophyceae</taxon>
        <taxon>Lotharella</taxon>
    </lineage>
</organism>
<proteinExistence type="predicted"/>
<sequence>MQEIKRESSTETTEMMKDLGKVYRFMGQLTEDESLDEKGQAWLRRSFENQVRHHGQQHPNSLNIRRLLKIEEPNEDEDEDLDEDDDDDSGVALAMDQEPASSSS</sequence>
<dbReference type="AlphaFoldDB" id="A0A6V3KXK9"/>
<gene>
    <name evidence="2" type="ORF">LGLO00237_LOCUS10308</name>
</gene>